<sequence>MAFLHTLAGLAACVRRKTGRCRYGFALHKPTVRAVQVLAAAIRQAASKHILPAGVGLEVCRCCPCGRSLTT</sequence>
<dbReference type="AlphaFoldDB" id="A0A7L6AVM0"/>
<proteinExistence type="predicted"/>
<reference evidence="1" key="1">
    <citation type="submission" date="2020-06" db="EMBL/GenBank/DDBJ databases">
        <title>Analysis procedures for assessing recovery of high quality, complete, closed genomes from Nanopore long read metagenome sequencing.</title>
        <authorList>
            <person name="Bessarab I."/>
            <person name="Arumugam K."/>
            <person name="Haryono M."/>
            <person name="Liu X."/>
            <person name="Roy S."/>
            <person name="Zuniga-Montanez R.E."/>
            <person name="Qiu G."/>
            <person name="Drautz-Moses D.I."/>
            <person name="Law Y.Y."/>
            <person name="Wuertz S."/>
            <person name="Lauro F.M."/>
            <person name="Huson D.H."/>
            <person name="Williams R.B."/>
        </authorList>
    </citation>
    <scope>NUCLEOTIDE SEQUENCE [LARGE SCALE GENOMIC DNA]</scope>
    <source>
        <strain evidence="1">SSD2</strain>
    </source>
</reference>
<protein>
    <submittedName>
        <fullName evidence="1">Uncharacterized protein</fullName>
    </submittedName>
</protein>
<keyword evidence="2" id="KW-1185">Reference proteome</keyword>
<dbReference type="Proteomes" id="UP000510621">
    <property type="component" value="Chromosome"/>
</dbReference>
<evidence type="ECO:0000313" key="2">
    <source>
        <dbReference type="Proteomes" id="UP000510621"/>
    </source>
</evidence>
<dbReference type="EMBL" id="CP059265">
    <property type="protein sequence ID" value="QLQ33161.1"/>
    <property type="molecule type" value="Genomic_DNA"/>
</dbReference>
<gene>
    <name evidence="1" type="ORF">HZT40_17970</name>
</gene>
<dbReference type="KEGG" id="this:HZT40_17970"/>
<name>A0A7L6AVM0_9GAMM</name>
<accession>A0A7L6AVM0</accession>
<evidence type="ECO:0000313" key="1">
    <source>
        <dbReference type="EMBL" id="QLQ33161.1"/>
    </source>
</evidence>
<organism evidence="1 2">
    <name type="scientific">Candidatus Thiothrix singaporensis</name>
    <dbReference type="NCBI Taxonomy" id="2799669"/>
    <lineage>
        <taxon>Bacteria</taxon>
        <taxon>Pseudomonadati</taxon>
        <taxon>Pseudomonadota</taxon>
        <taxon>Gammaproteobacteria</taxon>
        <taxon>Thiotrichales</taxon>
        <taxon>Thiotrichaceae</taxon>
        <taxon>Thiothrix</taxon>
    </lineage>
</organism>